<dbReference type="Gene3D" id="2.40.420.20">
    <property type="match status" value="1"/>
</dbReference>
<keyword evidence="3" id="KW-0732">Signal</keyword>
<dbReference type="PANTHER" id="PTHR30469">
    <property type="entry name" value="MULTIDRUG RESISTANCE PROTEIN MDTA"/>
    <property type="match status" value="1"/>
</dbReference>
<dbReference type="GO" id="GO:1990281">
    <property type="term" value="C:efflux pump complex"/>
    <property type="evidence" value="ECO:0007669"/>
    <property type="project" value="TreeGrafter"/>
</dbReference>
<dbReference type="Gene3D" id="2.40.30.170">
    <property type="match status" value="1"/>
</dbReference>
<dbReference type="InterPro" id="IPR058637">
    <property type="entry name" value="YknX-like_C"/>
</dbReference>
<gene>
    <name evidence="6" type="ORF">EV696_113105</name>
</gene>
<evidence type="ECO:0000256" key="1">
    <source>
        <dbReference type="ARBA" id="ARBA00009477"/>
    </source>
</evidence>
<evidence type="ECO:0000256" key="2">
    <source>
        <dbReference type="ARBA" id="ARBA00023054"/>
    </source>
</evidence>
<proteinExistence type="inferred from homology"/>
<reference evidence="6 7" key="1">
    <citation type="submission" date="2019-03" db="EMBL/GenBank/DDBJ databases">
        <title>Genomic Encyclopedia of Type Strains, Phase IV (KMG-IV): sequencing the most valuable type-strain genomes for metagenomic binning, comparative biology and taxonomic classification.</title>
        <authorList>
            <person name="Goeker M."/>
        </authorList>
    </citation>
    <scope>NUCLEOTIDE SEQUENCE [LARGE SCALE GENOMIC DNA]</scope>
    <source>
        <strain evidence="6 7">DSM 103792</strain>
    </source>
</reference>
<dbReference type="Pfam" id="PF25989">
    <property type="entry name" value="YknX_C"/>
    <property type="match status" value="1"/>
</dbReference>
<dbReference type="SUPFAM" id="SSF111369">
    <property type="entry name" value="HlyD-like secretion proteins"/>
    <property type="match status" value="1"/>
</dbReference>
<dbReference type="AlphaFoldDB" id="A0A4R6UT40"/>
<keyword evidence="7" id="KW-1185">Reference proteome</keyword>
<accession>A0A4R6UT40</accession>
<dbReference type="GO" id="GO:0015562">
    <property type="term" value="F:efflux transmembrane transporter activity"/>
    <property type="evidence" value="ECO:0007669"/>
    <property type="project" value="TreeGrafter"/>
</dbReference>
<dbReference type="InterPro" id="IPR058625">
    <property type="entry name" value="MdtA-like_BSH"/>
</dbReference>
<evidence type="ECO:0000256" key="3">
    <source>
        <dbReference type="SAM" id="SignalP"/>
    </source>
</evidence>
<dbReference type="Proteomes" id="UP000295375">
    <property type="component" value="Unassembled WGS sequence"/>
</dbReference>
<evidence type="ECO:0000259" key="5">
    <source>
        <dbReference type="Pfam" id="PF25989"/>
    </source>
</evidence>
<dbReference type="PANTHER" id="PTHR30469:SF15">
    <property type="entry name" value="HLYD FAMILY OF SECRETION PROTEINS"/>
    <property type="match status" value="1"/>
</dbReference>
<name>A0A4R6UT40_9GAMM</name>
<feature type="signal peptide" evidence="3">
    <location>
        <begin position="1"/>
        <end position="26"/>
    </location>
</feature>
<keyword evidence="2" id="KW-0175">Coiled coil</keyword>
<dbReference type="Gene3D" id="2.40.50.100">
    <property type="match status" value="1"/>
</dbReference>
<feature type="chain" id="PRO_5020766754" evidence="3">
    <location>
        <begin position="27"/>
        <end position="362"/>
    </location>
</feature>
<comment type="similarity">
    <text evidence="1">Belongs to the membrane fusion protein (MFP) (TC 8.A.1) family.</text>
</comment>
<comment type="caution">
    <text evidence="6">The sequence shown here is derived from an EMBL/GenBank/DDBJ whole genome shotgun (WGS) entry which is preliminary data.</text>
</comment>
<evidence type="ECO:0000259" key="4">
    <source>
        <dbReference type="Pfam" id="PF25917"/>
    </source>
</evidence>
<feature type="domain" description="YknX-like C-terminal permuted SH3-like" evidence="5">
    <location>
        <begin position="281"/>
        <end position="349"/>
    </location>
</feature>
<dbReference type="InterPro" id="IPR006143">
    <property type="entry name" value="RND_pump_MFP"/>
</dbReference>
<dbReference type="NCBIfam" id="TIGR01730">
    <property type="entry name" value="RND_mfp"/>
    <property type="match status" value="1"/>
</dbReference>
<dbReference type="OrthoDB" id="9778796at2"/>
<protein>
    <submittedName>
        <fullName evidence="6">RND family efflux transporter MFP subunit</fullName>
    </submittedName>
</protein>
<evidence type="ECO:0000313" key="6">
    <source>
        <dbReference type="EMBL" id="TDQ46564.1"/>
    </source>
</evidence>
<dbReference type="RefSeq" id="WP_133591836.1">
    <property type="nucleotide sequence ID" value="NZ_CP037953.1"/>
</dbReference>
<evidence type="ECO:0000313" key="7">
    <source>
        <dbReference type="Proteomes" id="UP000295375"/>
    </source>
</evidence>
<sequence>MNMQKSLRHMALATALFSVPLTSLHAAEAPPPTLVTVATVEAREVAPVIWVPANVISRQDSQIASERAGQIVWVAEIGSRVKRGEPLARIDDEALKLELAEQQAVLSRLQASETYFEKQLQRLQTLIANNSISRNEIDATERDLAVTQANIEQQKVLIARSELAIKKARITAPFDGVVAQRRVQRGEYVQAGQPVAQLVDLIGLDVQAQAPISVASFLAEAKTLSVEFNGDIIELPLRTWTPTANLSSRAFELRLDARNLKATPGMAVKVAVPRASAEQTLVIPRDALVIREQATYVMKVNGEGVAERTVVTTGAGTDDKIAVSAALNIGDQVIVRGAETTQHGQKVRVAETKSGGLALGQR</sequence>
<feature type="domain" description="Multidrug resistance protein MdtA-like barrel-sandwich hybrid" evidence="4">
    <location>
        <begin position="69"/>
        <end position="199"/>
    </location>
</feature>
<dbReference type="EMBL" id="SNYM01000013">
    <property type="protein sequence ID" value="TDQ46564.1"/>
    <property type="molecule type" value="Genomic_DNA"/>
</dbReference>
<dbReference type="Gene3D" id="1.10.287.470">
    <property type="entry name" value="Helix hairpin bin"/>
    <property type="match status" value="1"/>
</dbReference>
<organism evidence="6 7">
    <name type="scientific">Permianibacter aggregans</name>
    <dbReference type="NCBI Taxonomy" id="1510150"/>
    <lineage>
        <taxon>Bacteria</taxon>
        <taxon>Pseudomonadati</taxon>
        <taxon>Pseudomonadota</taxon>
        <taxon>Gammaproteobacteria</taxon>
        <taxon>Pseudomonadales</taxon>
        <taxon>Pseudomonadaceae</taxon>
        <taxon>Permianibacter</taxon>
    </lineage>
</organism>
<dbReference type="Pfam" id="PF25917">
    <property type="entry name" value="BSH_RND"/>
    <property type="match status" value="1"/>
</dbReference>